<dbReference type="PANTHER" id="PTHR30365:SF0">
    <property type="entry name" value="CYTOCHROME BD-I UBIQUINOL OXIDASE SUBUNIT 1"/>
    <property type="match status" value="1"/>
</dbReference>
<evidence type="ECO:0000256" key="8">
    <source>
        <dbReference type="ARBA" id="ARBA00022723"/>
    </source>
</evidence>
<evidence type="ECO:0000256" key="5">
    <source>
        <dbReference type="ARBA" id="ARBA00022519"/>
    </source>
</evidence>
<keyword evidence="15" id="KW-1185">Reference proteome</keyword>
<dbReference type="PIRSF" id="PIRSF006446">
    <property type="entry name" value="Cyt_quinol_oxidase_1"/>
    <property type="match status" value="1"/>
</dbReference>
<name>A0A543AY16_9ACTN</name>
<gene>
    <name evidence="14" type="ORF">FB566_3034</name>
</gene>
<evidence type="ECO:0000256" key="9">
    <source>
        <dbReference type="ARBA" id="ARBA00022982"/>
    </source>
</evidence>
<dbReference type="InParanoid" id="A0A543AY16"/>
<accession>A0A543AY16</accession>
<evidence type="ECO:0000256" key="3">
    <source>
        <dbReference type="ARBA" id="ARBA00022448"/>
    </source>
</evidence>
<dbReference type="GO" id="GO:0019646">
    <property type="term" value="P:aerobic electron transport chain"/>
    <property type="evidence" value="ECO:0007669"/>
    <property type="project" value="InterPro"/>
</dbReference>
<dbReference type="GO" id="GO:0020037">
    <property type="term" value="F:heme binding"/>
    <property type="evidence" value="ECO:0007669"/>
    <property type="project" value="TreeGrafter"/>
</dbReference>
<evidence type="ECO:0000256" key="10">
    <source>
        <dbReference type="ARBA" id="ARBA00022989"/>
    </source>
</evidence>
<dbReference type="Pfam" id="PF01654">
    <property type="entry name" value="Cyt_bd_oxida_I"/>
    <property type="match status" value="2"/>
</dbReference>
<dbReference type="GO" id="GO:0009055">
    <property type="term" value="F:electron transfer activity"/>
    <property type="evidence" value="ECO:0007669"/>
    <property type="project" value="UniProtKB-UniRule"/>
</dbReference>
<keyword evidence="6 13" id="KW-0349">Heme</keyword>
<protein>
    <submittedName>
        <fullName evidence="14">Cytochrome d ubiquinol oxidase subunit I</fullName>
    </submittedName>
</protein>
<feature type="transmembrane region" description="Helical" evidence="13">
    <location>
        <begin position="287"/>
        <end position="308"/>
    </location>
</feature>
<keyword evidence="10 13" id="KW-1133">Transmembrane helix</keyword>
<dbReference type="AlphaFoldDB" id="A0A543AY16"/>
<dbReference type="GO" id="GO:0070069">
    <property type="term" value="C:cytochrome complex"/>
    <property type="evidence" value="ECO:0007669"/>
    <property type="project" value="UniProtKB-UniRule"/>
</dbReference>
<comment type="subcellular location">
    <subcellularLocation>
        <location evidence="1">Cell inner membrane</location>
        <topology evidence="1">Multi-pass membrane protein</topology>
    </subcellularLocation>
</comment>
<dbReference type="RefSeq" id="WP_142040410.1">
    <property type="nucleotide sequence ID" value="NZ_JBHTGS010000001.1"/>
</dbReference>
<dbReference type="GO" id="GO:0005886">
    <property type="term" value="C:plasma membrane"/>
    <property type="evidence" value="ECO:0007669"/>
    <property type="project" value="UniProtKB-SubCell"/>
</dbReference>
<evidence type="ECO:0000256" key="7">
    <source>
        <dbReference type="ARBA" id="ARBA00022692"/>
    </source>
</evidence>
<keyword evidence="5" id="KW-0997">Cell inner membrane</keyword>
<keyword evidence="4 13" id="KW-1003">Cell membrane</keyword>
<dbReference type="GO" id="GO:0016682">
    <property type="term" value="F:oxidoreductase activity, acting on diphenols and related substances as donors, oxygen as acceptor"/>
    <property type="evidence" value="ECO:0007669"/>
    <property type="project" value="TreeGrafter"/>
</dbReference>
<evidence type="ECO:0000256" key="2">
    <source>
        <dbReference type="ARBA" id="ARBA00009819"/>
    </source>
</evidence>
<keyword evidence="12 13" id="KW-0472">Membrane</keyword>
<feature type="transmembrane region" description="Helical" evidence="13">
    <location>
        <begin position="184"/>
        <end position="209"/>
    </location>
</feature>
<evidence type="ECO:0000256" key="1">
    <source>
        <dbReference type="ARBA" id="ARBA00004429"/>
    </source>
</evidence>
<dbReference type="EMBL" id="VFOW01000001">
    <property type="protein sequence ID" value="TQL77475.1"/>
    <property type="molecule type" value="Genomic_DNA"/>
</dbReference>
<feature type="transmembrane region" description="Helical" evidence="13">
    <location>
        <begin position="320"/>
        <end position="344"/>
    </location>
</feature>
<feature type="transmembrane region" description="Helical" evidence="13">
    <location>
        <begin position="16"/>
        <end position="35"/>
    </location>
</feature>
<evidence type="ECO:0000256" key="12">
    <source>
        <dbReference type="ARBA" id="ARBA00023136"/>
    </source>
</evidence>
<evidence type="ECO:0000313" key="14">
    <source>
        <dbReference type="EMBL" id="TQL77475.1"/>
    </source>
</evidence>
<proteinExistence type="inferred from homology"/>
<organism evidence="14 15">
    <name type="scientific">Stackebrandtia endophytica</name>
    <dbReference type="NCBI Taxonomy" id="1496996"/>
    <lineage>
        <taxon>Bacteria</taxon>
        <taxon>Bacillati</taxon>
        <taxon>Actinomycetota</taxon>
        <taxon>Actinomycetes</taxon>
        <taxon>Glycomycetales</taxon>
        <taxon>Glycomycetaceae</taxon>
        <taxon>Stackebrandtia</taxon>
    </lineage>
</organism>
<comment type="caution">
    <text evidence="14">The sequence shown here is derived from an EMBL/GenBank/DDBJ whole genome shotgun (WGS) entry which is preliminary data.</text>
</comment>
<dbReference type="PANTHER" id="PTHR30365">
    <property type="entry name" value="CYTOCHROME D UBIQUINOL OXIDASE"/>
    <property type="match status" value="1"/>
</dbReference>
<feature type="transmembrane region" description="Helical" evidence="13">
    <location>
        <begin position="221"/>
        <end position="242"/>
    </location>
</feature>
<keyword evidence="9 13" id="KW-0249">Electron transport</keyword>
<reference evidence="14 15" key="1">
    <citation type="submission" date="2019-06" db="EMBL/GenBank/DDBJ databases">
        <title>Sequencing the genomes of 1000 actinobacteria strains.</title>
        <authorList>
            <person name="Klenk H.-P."/>
        </authorList>
    </citation>
    <scope>NUCLEOTIDE SEQUENCE [LARGE SCALE GENOMIC DNA]</scope>
    <source>
        <strain evidence="14 15">DSM 45928</strain>
    </source>
</reference>
<feature type="transmembrane region" description="Helical" evidence="13">
    <location>
        <begin position="95"/>
        <end position="119"/>
    </location>
</feature>
<sequence>MSVLDLSRLQFAVTTSIHWLFVMVTMGLIVVVVILQTRALLTRNPEKKELLYRMTRYWGVLYVINYAMGIASGIIMEFQFGTNWSGLSHMAGDVFGVPLAVETMVAFVAESTFLALWIFGWGKIREGLHTLLIWLVAVAAYASAFWVLVANGFMQDPTGYELVDGRANLVDVSALFNNSNTIMAFWHIVGAALAAGGVILTVVSAAYLFRRTPDRDFFVRSFRMGYLLGTLGLLTAFGTGWMQYGVVTGNQPAKGLDMFTDTANRAELQEQLVGQFGPGDYLLPPGLMAAFIVMMMVAETFGPAMMFASPLVIGKLPAKLWWAMPVFWLALPLPFIAAVAGWVFREMGRQPWIIYGVQRTADAVSDISLGAMWTSFVVFTVILLSLLVTNWWLLARHARRGPNRELFGMTPAVSEPVKEGALHG</sequence>
<dbReference type="InterPro" id="IPR002585">
    <property type="entry name" value="Cyt-d_ubiquinol_oxidase_su_1"/>
</dbReference>
<dbReference type="Proteomes" id="UP000317043">
    <property type="component" value="Unassembled WGS sequence"/>
</dbReference>
<evidence type="ECO:0000256" key="4">
    <source>
        <dbReference type="ARBA" id="ARBA00022475"/>
    </source>
</evidence>
<dbReference type="OrthoDB" id="9807042at2"/>
<evidence type="ECO:0000313" key="15">
    <source>
        <dbReference type="Proteomes" id="UP000317043"/>
    </source>
</evidence>
<feature type="transmembrane region" description="Helical" evidence="13">
    <location>
        <begin position="56"/>
        <end position="75"/>
    </location>
</feature>
<comment type="similarity">
    <text evidence="2 13">Belongs to the cytochrome ubiquinol oxidase subunit 1 family.</text>
</comment>
<keyword evidence="7 13" id="KW-0812">Transmembrane</keyword>
<keyword evidence="3 13" id="KW-0813">Transport</keyword>
<feature type="transmembrane region" description="Helical" evidence="13">
    <location>
        <begin position="372"/>
        <end position="394"/>
    </location>
</feature>
<evidence type="ECO:0000256" key="13">
    <source>
        <dbReference type="PIRNR" id="PIRNR006446"/>
    </source>
</evidence>
<feature type="transmembrane region" description="Helical" evidence="13">
    <location>
        <begin position="131"/>
        <end position="154"/>
    </location>
</feature>
<keyword evidence="11 13" id="KW-0408">Iron</keyword>
<keyword evidence="8 13" id="KW-0479">Metal-binding</keyword>
<dbReference type="GO" id="GO:0046872">
    <property type="term" value="F:metal ion binding"/>
    <property type="evidence" value="ECO:0007669"/>
    <property type="project" value="UniProtKB-UniRule"/>
</dbReference>
<evidence type="ECO:0000256" key="11">
    <source>
        <dbReference type="ARBA" id="ARBA00023004"/>
    </source>
</evidence>
<evidence type="ECO:0000256" key="6">
    <source>
        <dbReference type="ARBA" id="ARBA00022617"/>
    </source>
</evidence>